<dbReference type="RefSeq" id="WP_118197511.1">
    <property type="nucleotide sequence ID" value="NZ_JBCJBY010000001.1"/>
</dbReference>
<proteinExistence type="predicted"/>
<dbReference type="InterPro" id="IPR000157">
    <property type="entry name" value="TIR_dom"/>
</dbReference>
<comment type="caution">
    <text evidence="2">The sequence shown here is derived from an EMBL/GenBank/DDBJ whole genome shotgun (WGS) entry which is preliminary data.</text>
</comment>
<evidence type="ECO:0000313" key="3">
    <source>
        <dbReference type="Proteomes" id="UP000284220"/>
    </source>
</evidence>
<gene>
    <name evidence="2" type="ORF">DW272_04035</name>
</gene>
<dbReference type="InterPro" id="IPR035897">
    <property type="entry name" value="Toll_tir_struct_dom_sf"/>
</dbReference>
<organism evidence="2 3">
    <name type="scientific">Blautia obeum</name>
    <dbReference type="NCBI Taxonomy" id="40520"/>
    <lineage>
        <taxon>Bacteria</taxon>
        <taxon>Bacillati</taxon>
        <taxon>Bacillota</taxon>
        <taxon>Clostridia</taxon>
        <taxon>Lachnospirales</taxon>
        <taxon>Lachnospiraceae</taxon>
        <taxon>Blautia</taxon>
    </lineage>
</organism>
<dbReference type="AlphaFoldDB" id="A0A414SL88"/>
<dbReference type="EMBL" id="QRHZ01000001">
    <property type="protein sequence ID" value="RHG20373.1"/>
    <property type="molecule type" value="Genomic_DNA"/>
</dbReference>
<sequence length="250" mass="29704">MNTMLFFCFSSKDRHSIVESILFHLTNYGLPVWYDRHKMLLGDERDNKNFDEGVKACNYSIIILSANTIASECANEEIDLIYQRYKQHKMYVFPIFFNIKASQLPEKYCWMKRLVYKELTVANDSRSACNHIICKVTLDELQKYKIKTINEYLKLYKNNKAFSYLTELIDSYCKISDENHNAQIALLYAGCLYIKEKYNCCLEIPEFYYKGIQRLFEETRLNLPIDLRETLIFERLFLLLFNAAIFGYTI</sequence>
<dbReference type="GO" id="GO:0007165">
    <property type="term" value="P:signal transduction"/>
    <property type="evidence" value="ECO:0007669"/>
    <property type="project" value="InterPro"/>
</dbReference>
<dbReference type="SUPFAM" id="SSF52200">
    <property type="entry name" value="Toll/Interleukin receptor TIR domain"/>
    <property type="match status" value="1"/>
</dbReference>
<dbReference type="Gene3D" id="3.40.50.10140">
    <property type="entry name" value="Toll/interleukin-1 receptor homology (TIR) domain"/>
    <property type="match status" value="1"/>
</dbReference>
<feature type="domain" description="TIR" evidence="1">
    <location>
        <begin position="6"/>
        <end position="120"/>
    </location>
</feature>
<dbReference type="Proteomes" id="UP000284220">
    <property type="component" value="Unassembled WGS sequence"/>
</dbReference>
<evidence type="ECO:0000259" key="1">
    <source>
        <dbReference type="Pfam" id="PF13676"/>
    </source>
</evidence>
<name>A0A414SL88_9FIRM</name>
<dbReference type="Pfam" id="PF13676">
    <property type="entry name" value="TIR_2"/>
    <property type="match status" value="1"/>
</dbReference>
<evidence type="ECO:0000313" key="2">
    <source>
        <dbReference type="EMBL" id="RHG20373.1"/>
    </source>
</evidence>
<protein>
    <submittedName>
        <fullName evidence="2">TIR domain-containing protein</fullName>
    </submittedName>
</protein>
<reference evidence="2 3" key="1">
    <citation type="submission" date="2018-08" db="EMBL/GenBank/DDBJ databases">
        <title>A genome reference for cultivated species of the human gut microbiota.</title>
        <authorList>
            <person name="Zou Y."/>
            <person name="Xue W."/>
            <person name="Luo G."/>
        </authorList>
    </citation>
    <scope>NUCLEOTIDE SEQUENCE [LARGE SCALE GENOMIC DNA]</scope>
    <source>
        <strain evidence="2 3">AM22-9LB</strain>
    </source>
</reference>
<accession>A0A414SL88</accession>